<name>A0A9Q3GQV0_9BASI</name>
<keyword evidence="3" id="KW-1185">Reference proteome</keyword>
<reference evidence="2" key="1">
    <citation type="submission" date="2021-03" db="EMBL/GenBank/DDBJ databases">
        <title>Draft genome sequence of rust myrtle Austropuccinia psidii MF-1, a brazilian biotype.</title>
        <authorList>
            <person name="Quecine M.C."/>
            <person name="Pachon D.M.R."/>
            <person name="Bonatelli M.L."/>
            <person name="Correr F.H."/>
            <person name="Franceschini L.M."/>
            <person name="Leite T.F."/>
            <person name="Margarido G.R.A."/>
            <person name="Almeida C.A."/>
            <person name="Ferrarezi J.A."/>
            <person name="Labate C.A."/>
        </authorList>
    </citation>
    <scope>NUCLEOTIDE SEQUENCE</scope>
    <source>
        <strain evidence="2">MF-1</strain>
    </source>
</reference>
<feature type="region of interest" description="Disordered" evidence="1">
    <location>
        <begin position="117"/>
        <end position="141"/>
    </location>
</feature>
<comment type="caution">
    <text evidence="2">The sequence shown here is derived from an EMBL/GenBank/DDBJ whole genome shotgun (WGS) entry which is preliminary data.</text>
</comment>
<dbReference type="EMBL" id="AVOT02004176">
    <property type="protein sequence ID" value="MBW0475615.1"/>
    <property type="molecule type" value="Genomic_DNA"/>
</dbReference>
<dbReference type="AlphaFoldDB" id="A0A9Q3GQV0"/>
<evidence type="ECO:0000313" key="2">
    <source>
        <dbReference type="EMBL" id="MBW0475615.1"/>
    </source>
</evidence>
<gene>
    <name evidence="2" type="ORF">O181_015330</name>
</gene>
<accession>A0A9Q3GQV0</accession>
<proteinExistence type="predicted"/>
<evidence type="ECO:0000313" key="3">
    <source>
        <dbReference type="Proteomes" id="UP000765509"/>
    </source>
</evidence>
<dbReference type="Proteomes" id="UP000765509">
    <property type="component" value="Unassembled WGS sequence"/>
</dbReference>
<protein>
    <submittedName>
        <fullName evidence="2">Uncharacterized protein</fullName>
    </submittedName>
</protein>
<sequence length="198" mass="21413">MTELTESSPSAPPQSVLCGSVILSKLASPWLMASSGHFDPSQTYDGYKEVECHFHSVGKTPCHHTGLPDSNIRRHLMSKKDGRFGKEFPGLEAPTPDGTSGYSNCGNELEGEEVEVVHNSAGHQSSTSPSHPPSKRFQSQIIPSTPRTSQPILLTIPISLPPASPSSFTTRPALIPAPRPSPIYQYRNCPIVTSQQLQ</sequence>
<evidence type="ECO:0000256" key="1">
    <source>
        <dbReference type="SAM" id="MobiDB-lite"/>
    </source>
</evidence>
<organism evidence="2 3">
    <name type="scientific">Austropuccinia psidii MF-1</name>
    <dbReference type="NCBI Taxonomy" id="1389203"/>
    <lineage>
        <taxon>Eukaryota</taxon>
        <taxon>Fungi</taxon>
        <taxon>Dikarya</taxon>
        <taxon>Basidiomycota</taxon>
        <taxon>Pucciniomycotina</taxon>
        <taxon>Pucciniomycetes</taxon>
        <taxon>Pucciniales</taxon>
        <taxon>Sphaerophragmiaceae</taxon>
        <taxon>Austropuccinia</taxon>
    </lineage>
</organism>